<dbReference type="EMBL" id="CP093365">
    <property type="protein sequence ID" value="UQS83259.1"/>
    <property type="molecule type" value="Genomic_DNA"/>
</dbReference>
<proteinExistence type="inferred from homology"/>
<dbReference type="Gene3D" id="1.10.10.10">
    <property type="entry name" value="Winged helix-like DNA-binding domain superfamily/Winged helix DNA-binding domain"/>
    <property type="match status" value="4"/>
</dbReference>
<dbReference type="PANTHER" id="PTHR33602:SF1">
    <property type="entry name" value="REGULATORY PROTEIN RECX FAMILY PROTEIN"/>
    <property type="match status" value="1"/>
</dbReference>
<feature type="domain" description="RecX second three-helical" evidence="7">
    <location>
        <begin position="107"/>
        <end position="148"/>
    </location>
</feature>
<dbReference type="InterPro" id="IPR053924">
    <property type="entry name" value="RecX_HTH_2nd"/>
</dbReference>
<sequence length="262" mass="30400">MATITKITTQKRPGRYNIYIDNHYAFAVGENILLQQQLSKGMQLSKEQITQLQSADNKDYALQQALNYLSYQLRTHYELQQFLINKDIDTTIVDWVLQKLQDQGYVDDLNYAQSFVRTAMKTSMDGPAQIKYKLQQKKVAPVLIQKALQLYTLEIQTSIANKVASKVWQQNKRQAYRKRLDKIKQKLLIAGFDPAVQQQVLAQLPPMEDEEEQEQELLQQAVQKLWPRYQDKPQGKRKLYAALLRRGFMSSAIASSLENLDN</sequence>
<dbReference type="PANTHER" id="PTHR33602">
    <property type="entry name" value="REGULATORY PROTEIN RECX FAMILY PROTEIN"/>
    <property type="match status" value="1"/>
</dbReference>
<feature type="domain" description="RecX third three-helical" evidence="8">
    <location>
        <begin position="212"/>
        <end position="253"/>
    </location>
</feature>
<feature type="domain" description="RecX first three-helical" evidence="9">
    <location>
        <begin position="61"/>
        <end position="100"/>
    </location>
</feature>
<evidence type="ECO:0000259" key="7">
    <source>
        <dbReference type="Pfam" id="PF02631"/>
    </source>
</evidence>
<accession>A0ABY4PCH0</accession>
<dbReference type="InterPro" id="IPR053925">
    <property type="entry name" value="RecX_HTH_3rd"/>
</dbReference>
<dbReference type="InterPro" id="IPR053926">
    <property type="entry name" value="RecX_HTH_1st"/>
</dbReference>
<evidence type="ECO:0000259" key="8">
    <source>
        <dbReference type="Pfam" id="PF21981"/>
    </source>
</evidence>
<dbReference type="Pfam" id="PF21982">
    <property type="entry name" value="RecX_HTH1"/>
    <property type="match status" value="1"/>
</dbReference>
<dbReference type="NCBIfam" id="NF010733">
    <property type="entry name" value="PRK14135.1"/>
    <property type="match status" value="1"/>
</dbReference>
<evidence type="ECO:0000256" key="1">
    <source>
        <dbReference type="ARBA" id="ARBA00003529"/>
    </source>
</evidence>
<evidence type="ECO:0000256" key="2">
    <source>
        <dbReference type="ARBA" id="ARBA00004496"/>
    </source>
</evidence>
<dbReference type="HAMAP" id="MF_01114">
    <property type="entry name" value="RecX"/>
    <property type="match status" value="1"/>
</dbReference>
<evidence type="ECO:0000259" key="9">
    <source>
        <dbReference type="Pfam" id="PF21982"/>
    </source>
</evidence>
<dbReference type="InterPro" id="IPR003783">
    <property type="entry name" value="Regulatory_RecX"/>
</dbReference>
<evidence type="ECO:0000256" key="4">
    <source>
        <dbReference type="ARBA" id="ARBA00018111"/>
    </source>
</evidence>
<evidence type="ECO:0000313" key="10">
    <source>
        <dbReference type="EMBL" id="UQS83259.1"/>
    </source>
</evidence>
<comment type="subcellular location">
    <subcellularLocation>
        <location evidence="2 6">Cytoplasm</location>
    </subcellularLocation>
</comment>
<dbReference type="Pfam" id="PF21981">
    <property type="entry name" value="RecX_HTH3"/>
    <property type="match status" value="1"/>
</dbReference>
<dbReference type="Pfam" id="PF02631">
    <property type="entry name" value="RecX_HTH2"/>
    <property type="match status" value="1"/>
</dbReference>
<comment type="similarity">
    <text evidence="3 6">Belongs to the RecX family.</text>
</comment>
<evidence type="ECO:0000256" key="3">
    <source>
        <dbReference type="ARBA" id="ARBA00009695"/>
    </source>
</evidence>
<name>A0ABY4PCH0_9LACO</name>
<protein>
    <recommendedName>
        <fullName evidence="4 6">Regulatory protein RecX</fullName>
    </recommendedName>
</protein>
<organism evidence="10 11">
    <name type="scientific">Bombilactobacillus thymidiniphilus</name>
    <dbReference type="NCBI Taxonomy" id="2923363"/>
    <lineage>
        <taxon>Bacteria</taxon>
        <taxon>Bacillati</taxon>
        <taxon>Bacillota</taxon>
        <taxon>Bacilli</taxon>
        <taxon>Lactobacillales</taxon>
        <taxon>Lactobacillaceae</taxon>
        <taxon>Bombilactobacillus</taxon>
    </lineage>
</organism>
<dbReference type="InterPro" id="IPR036388">
    <property type="entry name" value="WH-like_DNA-bd_sf"/>
</dbReference>
<gene>
    <name evidence="6 10" type="primary">recX</name>
    <name evidence="10" type="ORF">MOO47_05645</name>
</gene>
<evidence type="ECO:0000256" key="5">
    <source>
        <dbReference type="ARBA" id="ARBA00022490"/>
    </source>
</evidence>
<evidence type="ECO:0000313" key="11">
    <source>
        <dbReference type="Proteomes" id="UP000831947"/>
    </source>
</evidence>
<dbReference type="Proteomes" id="UP000831947">
    <property type="component" value="Chromosome"/>
</dbReference>
<keyword evidence="11" id="KW-1185">Reference proteome</keyword>
<dbReference type="RefSeq" id="WP_249512485.1">
    <property type="nucleotide sequence ID" value="NZ_CP093365.1"/>
</dbReference>
<keyword evidence="5 6" id="KW-0963">Cytoplasm</keyword>
<comment type="function">
    <text evidence="1 6">Modulates RecA activity.</text>
</comment>
<evidence type="ECO:0000256" key="6">
    <source>
        <dbReference type="HAMAP-Rule" id="MF_01114"/>
    </source>
</evidence>
<reference evidence="10 11" key="1">
    <citation type="journal article" date="2022" name="Int. J. Syst. Evol. Microbiol.">
        <title>Apilactobacillus apisilvae sp. nov., Nicolia spurrieriana gen. nov. sp. nov., Bombilactobacillus folatiphilus sp. nov. and Bombilactobacillus thymidiniphilus sp. nov., four new lactic acid bacterial isolates from stingless bees Tetragonula carbonaria and Austroplebeia australis.</title>
        <authorList>
            <person name="Oliphant S.A."/>
            <person name="Watson-Haigh N.S."/>
            <person name="Sumby K.M."/>
            <person name="Gardner J."/>
            <person name="Groom S."/>
            <person name="Jiranek V."/>
        </authorList>
    </citation>
    <scope>NUCLEOTIDE SEQUENCE [LARGE SCALE GENOMIC DNA]</scope>
    <source>
        <strain evidence="10 11">SG4_A1</strain>
    </source>
</reference>